<dbReference type="PANTHER" id="PTHR38340:SF1">
    <property type="entry name" value="S-LAYER PROTEIN"/>
    <property type="match status" value="1"/>
</dbReference>
<keyword evidence="2" id="KW-0964">Secreted</keyword>
<protein>
    <submittedName>
        <fullName evidence="4">Putative secreted protein (Type I secretion substrate)</fullName>
    </submittedName>
</protein>
<dbReference type="InterPro" id="IPR050557">
    <property type="entry name" value="RTX_toxin/Mannuronan_C5-epim"/>
</dbReference>
<evidence type="ECO:0000256" key="2">
    <source>
        <dbReference type="ARBA" id="ARBA00022525"/>
    </source>
</evidence>
<dbReference type="GO" id="GO:0005509">
    <property type="term" value="F:calcium ion binding"/>
    <property type="evidence" value="ECO:0007669"/>
    <property type="project" value="InterPro"/>
</dbReference>
<keyword evidence="5" id="KW-1185">Reference proteome</keyword>
<gene>
    <name evidence="4" type="ORF">C8J30_10980</name>
</gene>
<comment type="caution">
    <text evidence="4">The sequence shown here is derived from an EMBL/GenBank/DDBJ whole genome shotgun (WGS) entry which is preliminary data.</text>
</comment>
<accession>A0A318TXF3</accession>
<dbReference type="PROSITE" id="PS00330">
    <property type="entry name" value="HEMOLYSIN_CALCIUM"/>
    <property type="match status" value="3"/>
</dbReference>
<dbReference type="InterPro" id="IPR018511">
    <property type="entry name" value="Hemolysin-typ_Ca-bd_CS"/>
</dbReference>
<dbReference type="Gene3D" id="2.150.10.10">
    <property type="entry name" value="Serralysin-like metalloprotease, C-terminal"/>
    <property type="match status" value="3"/>
</dbReference>
<dbReference type="InterPro" id="IPR011049">
    <property type="entry name" value="Serralysin-like_metalloprot_C"/>
</dbReference>
<proteinExistence type="predicted"/>
<sequence>MANNIYYVEDLVSGGATNTLTDDGSGLDWLIFRNANSGNSISLAWWVDNGISTQGEAIYFIGNVGSRLIVNGLIENVRGGTSDDWITGNEANNILFGDALATGAGGNDTISAGAGSDTVYGGAGNDDIGGANDNDSLAGNAGDDTISGGDGADTLQGGAGADSLSGGANEGDTVSYSTSGAGVRLSFTYGTTTFGAGGDAAGDHLNGFRDAIGSNFGDVIIDTVAGAVGFDYNANKFNGGLGGDRLTLGGGNDTGIGGGGNDTIFGGQGDDTIDGGGNDDLIQGNAGVDTLSGAAGSDNLDGGDGTDTLSGGAGNDTVAGGLGADMLSGDTGADVFVFTTVRHSNTAGGIDTITDFSHAQHDRIDLSAIDANGTLAGDAAFHFLGTAAFSGAAAEVRIVALSDGWKVLADLDGDRSADFVLTLTGPTMPALVAADFVL</sequence>
<comment type="subcellular location">
    <subcellularLocation>
        <location evidence="1">Secreted</location>
    </subcellularLocation>
</comment>
<dbReference type="SUPFAM" id="SSF51120">
    <property type="entry name" value="beta-Roll"/>
    <property type="match status" value="3"/>
</dbReference>
<evidence type="ECO:0000313" key="5">
    <source>
        <dbReference type="Proteomes" id="UP000247727"/>
    </source>
</evidence>
<evidence type="ECO:0000256" key="3">
    <source>
        <dbReference type="SAM" id="MobiDB-lite"/>
    </source>
</evidence>
<dbReference type="PANTHER" id="PTHR38340">
    <property type="entry name" value="S-LAYER PROTEIN"/>
    <property type="match status" value="1"/>
</dbReference>
<evidence type="ECO:0000256" key="1">
    <source>
        <dbReference type="ARBA" id="ARBA00004613"/>
    </source>
</evidence>
<dbReference type="Pfam" id="PF00353">
    <property type="entry name" value="HemolysinCabind"/>
    <property type="match status" value="6"/>
</dbReference>
<dbReference type="GO" id="GO:0005576">
    <property type="term" value="C:extracellular region"/>
    <property type="evidence" value="ECO:0007669"/>
    <property type="project" value="UniProtKB-SubCell"/>
</dbReference>
<dbReference type="OrthoDB" id="7798885at2"/>
<dbReference type="Proteomes" id="UP000247727">
    <property type="component" value="Unassembled WGS sequence"/>
</dbReference>
<dbReference type="InterPro" id="IPR001343">
    <property type="entry name" value="Hemolysn_Ca-bd"/>
</dbReference>
<dbReference type="EMBL" id="QJTK01000009">
    <property type="protein sequence ID" value="PYF09334.1"/>
    <property type="molecule type" value="Genomic_DNA"/>
</dbReference>
<dbReference type="AlphaFoldDB" id="A0A318TXF3"/>
<name>A0A318TXF3_9RHOB</name>
<evidence type="ECO:0000313" key="4">
    <source>
        <dbReference type="EMBL" id="PYF09334.1"/>
    </source>
</evidence>
<dbReference type="RefSeq" id="WP_110806130.1">
    <property type="nucleotide sequence ID" value="NZ_QJTK01000009.1"/>
</dbReference>
<organism evidence="4 5">
    <name type="scientific">Rhodobacter viridis</name>
    <dbReference type="NCBI Taxonomy" id="1054202"/>
    <lineage>
        <taxon>Bacteria</taxon>
        <taxon>Pseudomonadati</taxon>
        <taxon>Pseudomonadota</taxon>
        <taxon>Alphaproteobacteria</taxon>
        <taxon>Rhodobacterales</taxon>
        <taxon>Rhodobacter group</taxon>
        <taxon>Rhodobacter</taxon>
    </lineage>
</organism>
<reference evidence="4 5" key="1">
    <citation type="submission" date="2018-06" db="EMBL/GenBank/DDBJ databases">
        <title>Genomic Encyclopedia of Type Strains, Phase III (KMG-III): the genomes of soil and plant-associated and newly described type strains.</title>
        <authorList>
            <person name="Whitman W."/>
        </authorList>
    </citation>
    <scope>NUCLEOTIDE SEQUENCE [LARGE SCALE GENOMIC DNA]</scope>
    <source>
        <strain evidence="4 5">JA737</strain>
    </source>
</reference>
<dbReference type="PRINTS" id="PR00313">
    <property type="entry name" value="CABNDNGRPT"/>
</dbReference>
<feature type="region of interest" description="Disordered" evidence="3">
    <location>
        <begin position="131"/>
        <end position="175"/>
    </location>
</feature>